<evidence type="ECO:0000313" key="1">
    <source>
        <dbReference type="EMBL" id="RNA36233.1"/>
    </source>
</evidence>
<dbReference type="Proteomes" id="UP000276133">
    <property type="component" value="Unassembled WGS sequence"/>
</dbReference>
<accession>A0A3M7SKC6</accession>
<organism evidence="1 2">
    <name type="scientific">Brachionus plicatilis</name>
    <name type="common">Marine rotifer</name>
    <name type="synonym">Brachionus muelleri</name>
    <dbReference type="NCBI Taxonomy" id="10195"/>
    <lineage>
        <taxon>Eukaryota</taxon>
        <taxon>Metazoa</taxon>
        <taxon>Spiralia</taxon>
        <taxon>Gnathifera</taxon>
        <taxon>Rotifera</taxon>
        <taxon>Eurotatoria</taxon>
        <taxon>Monogononta</taxon>
        <taxon>Pseudotrocha</taxon>
        <taxon>Ploima</taxon>
        <taxon>Brachionidae</taxon>
        <taxon>Brachionus</taxon>
    </lineage>
</organism>
<keyword evidence="2" id="KW-1185">Reference proteome</keyword>
<name>A0A3M7SKC6_BRAPC</name>
<proteinExistence type="predicted"/>
<reference evidence="1 2" key="1">
    <citation type="journal article" date="2018" name="Sci. Rep.">
        <title>Genomic signatures of local adaptation to the degree of environmental predictability in rotifers.</title>
        <authorList>
            <person name="Franch-Gras L."/>
            <person name="Hahn C."/>
            <person name="Garcia-Roger E.M."/>
            <person name="Carmona M.J."/>
            <person name="Serra M."/>
            <person name="Gomez A."/>
        </authorList>
    </citation>
    <scope>NUCLEOTIDE SEQUENCE [LARGE SCALE GENOMIC DNA]</scope>
    <source>
        <strain evidence="1">HYR1</strain>
    </source>
</reference>
<comment type="caution">
    <text evidence="1">The sequence shown here is derived from an EMBL/GenBank/DDBJ whole genome shotgun (WGS) entry which is preliminary data.</text>
</comment>
<evidence type="ECO:0000313" key="2">
    <source>
        <dbReference type="Proteomes" id="UP000276133"/>
    </source>
</evidence>
<dbReference type="EMBL" id="REGN01001210">
    <property type="protein sequence ID" value="RNA36233.1"/>
    <property type="molecule type" value="Genomic_DNA"/>
</dbReference>
<gene>
    <name evidence="1" type="ORF">BpHYR1_049130</name>
</gene>
<dbReference type="AlphaFoldDB" id="A0A3M7SKC6"/>
<protein>
    <submittedName>
        <fullName evidence="1">Uncharacterized protein</fullName>
    </submittedName>
</protein>
<sequence>MTQLQIINKRWIKNSISVLNAFFSSPEGMTNTVQAGFRFCLLELFSSHFKIHEYLTDPCVLQINNNFGDRSPPFLLKKIFIGAFFYYKYKNFILQRCQKLTSNGSKVQKTGILSTQTIKHVLFDEWVYQRSISKTARELTCNEKEKIICLIKAKT</sequence>